<evidence type="ECO:0000313" key="2">
    <source>
        <dbReference type="Proteomes" id="UP000011960"/>
    </source>
</evidence>
<dbReference type="PATRIC" id="fig|1288826.3.peg.2933"/>
<dbReference type="AlphaFoldDB" id="M7D1F3"/>
<proteinExistence type="predicted"/>
<organism evidence="1 2">
    <name type="scientific">Marinobacter santoriniensis NKSG1</name>
    <dbReference type="NCBI Taxonomy" id="1288826"/>
    <lineage>
        <taxon>Bacteria</taxon>
        <taxon>Pseudomonadati</taxon>
        <taxon>Pseudomonadota</taxon>
        <taxon>Gammaproteobacteria</taxon>
        <taxon>Pseudomonadales</taxon>
        <taxon>Marinobacteraceae</taxon>
        <taxon>Marinobacter</taxon>
    </lineage>
</organism>
<gene>
    <name evidence="1" type="ORF">MSNKSG1_14777</name>
</gene>
<dbReference type="STRING" id="1288826.MSNKSG1_14777"/>
<comment type="caution">
    <text evidence="1">The sequence shown here is derived from an EMBL/GenBank/DDBJ whole genome shotgun (WGS) entry which is preliminary data.</text>
</comment>
<dbReference type="EMBL" id="APAT01000022">
    <property type="protein sequence ID" value="EMP54583.1"/>
    <property type="molecule type" value="Genomic_DNA"/>
</dbReference>
<reference evidence="1 2" key="1">
    <citation type="journal article" date="2013" name="Genome Announc.">
        <title>Genome Sequence of Hydrothermal Arsenic-Respiring Bacterium Marinobacter santoriniensis NKSG1T.</title>
        <authorList>
            <person name="Handley K.M."/>
            <person name="Upton M."/>
            <person name="Beatson S.A."/>
            <person name="Hery M."/>
            <person name="Lloyd J.R."/>
        </authorList>
    </citation>
    <scope>NUCLEOTIDE SEQUENCE [LARGE SCALE GENOMIC DNA]</scope>
    <source>
        <strain evidence="1 2">NKSG1</strain>
    </source>
</reference>
<protein>
    <submittedName>
        <fullName evidence="1">Uncharacterized protein</fullName>
    </submittedName>
</protein>
<keyword evidence="2" id="KW-1185">Reference proteome</keyword>
<dbReference type="Proteomes" id="UP000011960">
    <property type="component" value="Unassembled WGS sequence"/>
</dbReference>
<evidence type="ECO:0000313" key="1">
    <source>
        <dbReference type="EMBL" id="EMP54583.1"/>
    </source>
</evidence>
<sequence length="89" mass="9655">MSNLAHSRLSDGPPCTFCDFIVAVLGTNHSNGQRPVVFQTAESPFPGVERRLPDGIQKSWLRAVETVNPPCTSGPGTTSLPAGRYWKLM</sequence>
<name>M7D1F3_9GAMM</name>
<accession>M7D1F3</accession>